<dbReference type="AlphaFoldDB" id="A0A914BMD2"/>
<feature type="compositionally biased region" description="Basic and acidic residues" evidence="1">
    <location>
        <begin position="558"/>
        <end position="567"/>
    </location>
</feature>
<feature type="region of interest" description="Disordered" evidence="1">
    <location>
        <begin position="508"/>
        <end position="567"/>
    </location>
</feature>
<dbReference type="Gene3D" id="2.60.40.10">
    <property type="entry name" value="Immunoglobulins"/>
    <property type="match status" value="1"/>
</dbReference>
<dbReference type="SUPFAM" id="SSF48726">
    <property type="entry name" value="Immunoglobulin"/>
    <property type="match status" value="1"/>
</dbReference>
<evidence type="ECO:0000313" key="5">
    <source>
        <dbReference type="EnsemblMetazoa" id="XP_038077100.1"/>
    </source>
</evidence>
<name>A0A914BMD2_PATMI</name>
<feature type="transmembrane region" description="Helical" evidence="2">
    <location>
        <begin position="373"/>
        <end position="396"/>
    </location>
</feature>
<feature type="signal peptide" evidence="3">
    <location>
        <begin position="1"/>
        <end position="24"/>
    </location>
</feature>
<proteinExistence type="predicted"/>
<evidence type="ECO:0000256" key="3">
    <source>
        <dbReference type="SAM" id="SignalP"/>
    </source>
</evidence>
<keyword evidence="2" id="KW-0472">Membrane</keyword>
<dbReference type="RefSeq" id="XP_038077100.1">
    <property type="nucleotide sequence ID" value="XM_038221172.1"/>
</dbReference>
<evidence type="ECO:0000256" key="1">
    <source>
        <dbReference type="SAM" id="MobiDB-lite"/>
    </source>
</evidence>
<sequence length="609" mass="66075">MAAKAVFVFCLITRMATMVTSVTASASEVSVNRGEQLHISCDVWYEDATNIAAVNWYRQGDLIRYGKLDVSTSCAQICGAYTADNRGKIRYEKSRNMSTLTLEIDNSTLGDNKQFTCGFFTKRGDGSLAQTATAIISVSVNYPQDEMNPVCFVSSPSVLTCSSEITQPLVSLEWTTSVNSSRISLLNDTVITGSQVNNIFYLHLDTLKIPYDNNIFTCYLTTEASPVFKGNCSIGPITVPSISWTGDTESTEASISTTREMDTFAAPSNPTVVDTRASQTSRRISQQGETQTSEPTQDTELSSARTDSLSPAGLTTPSPSTEVAQSTFTYTTWHKSPTETSTRHRTTISLSPFDEISPSIMPTDPAPLLGSTFFIALSAASGGVIIFLLVIVACLVSRRKTNKRDAINVSMSMATISGTAETGRLGTVYGHRYDDQRSSQRAGSNSYDMGENRPTSPVQLVAAYAVVPVPGLLQQPPPEYAVLDPDMSSEEVASDDDTYECVVEEKRRRRGLKEVAASDDAANFGHDAPQDSEDTEMAVAYAEIGQTTSSSSSVTPRGNDDHSKDDRGFVDNVLYMASSNDAIINEQRFGNSVFTSQKKVKGKPRLDPF</sequence>
<feature type="region of interest" description="Disordered" evidence="1">
    <location>
        <begin position="245"/>
        <end position="323"/>
    </location>
</feature>
<dbReference type="InterPro" id="IPR036179">
    <property type="entry name" value="Ig-like_dom_sf"/>
</dbReference>
<feature type="compositionally biased region" description="Polar residues" evidence="1">
    <location>
        <begin position="266"/>
        <end position="323"/>
    </location>
</feature>
<dbReference type="Proteomes" id="UP000887568">
    <property type="component" value="Unplaced"/>
</dbReference>
<dbReference type="OMA" id="AMSIRVE"/>
<feature type="region of interest" description="Disordered" evidence="1">
    <location>
        <begin position="433"/>
        <end position="454"/>
    </location>
</feature>
<dbReference type="InterPro" id="IPR013783">
    <property type="entry name" value="Ig-like_fold"/>
</dbReference>
<feature type="compositionally biased region" description="Polar residues" evidence="1">
    <location>
        <begin position="545"/>
        <end position="556"/>
    </location>
</feature>
<dbReference type="InterPro" id="IPR007110">
    <property type="entry name" value="Ig-like_dom"/>
</dbReference>
<feature type="domain" description="Ig-like" evidence="4">
    <location>
        <begin position="20"/>
        <end position="117"/>
    </location>
</feature>
<keyword evidence="2" id="KW-0812">Transmembrane</keyword>
<keyword evidence="2" id="KW-1133">Transmembrane helix</keyword>
<dbReference type="GeneID" id="119744949"/>
<feature type="compositionally biased region" description="Polar residues" evidence="1">
    <location>
        <begin position="245"/>
        <end position="258"/>
    </location>
</feature>
<organism evidence="5 6">
    <name type="scientific">Patiria miniata</name>
    <name type="common">Bat star</name>
    <name type="synonym">Asterina miniata</name>
    <dbReference type="NCBI Taxonomy" id="46514"/>
    <lineage>
        <taxon>Eukaryota</taxon>
        <taxon>Metazoa</taxon>
        <taxon>Echinodermata</taxon>
        <taxon>Eleutherozoa</taxon>
        <taxon>Asterozoa</taxon>
        <taxon>Asteroidea</taxon>
        <taxon>Valvatacea</taxon>
        <taxon>Valvatida</taxon>
        <taxon>Asterinidae</taxon>
        <taxon>Patiria</taxon>
    </lineage>
</organism>
<reference evidence="5" key="1">
    <citation type="submission" date="2022-11" db="UniProtKB">
        <authorList>
            <consortium name="EnsemblMetazoa"/>
        </authorList>
    </citation>
    <scope>IDENTIFICATION</scope>
</reference>
<keyword evidence="6" id="KW-1185">Reference proteome</keyword>
<dbReference type="PROSITE" id="PS50835">
    <property type="entry name" value="IG_LIKE"/>
    <property type="match status" value="2"/>
</dbReference>
<dbReference type="EnsemblMetazoa" id="XM_038221172.1">
    <property type="protein sequence ID" value="XP_038077100.1"/>
    <property type="gene ID" value="LOC119744949"/>
</dbReference>
<feature type="compositionally biased region" description="Polar residues" evidence="1">
    <location>
        <begin position="439"/>
        <end position="454"/>
    </location>
</feature>
<dbReference type="OrthoDB" id="10233648at2759"/>
<feature type="domain" description="Ig-like" evidence="4">
    <location>
        <begin position="143"/>
        <end position="228"/>
    </location>
</feature>
<feature type="chain" id="PRO_5036688276" description="Ig-like domain-containing protein" evidence="3">
    <location>
        <begin position="25"/>
        <end position="609"/>
    </location>
</feature>
<accession>A0A914BMD2</accession>
<evidence type="ECO:0000259" key="4">
    <source>
        <dbReference type="PROSITE" id="PS50835"/>
    </source>
</evidence>
<keyword evidence="3" id="KW-0732">Signal</keyword>
<protein>
    <recommendedName>
        <fullName evidence="4">Ig-like domain-containing protein</fullName>
    </recommendedName>
</protein>
<evidence type="ECO:0000313" key="6">
    <source>
        <dbReference type="Proteomes" id="UP000887568"/>
    </source>
</evidence>
<evidence type="ECO:0000256" key="2">
    <source>
        <dbReference type="SAM" id="Phobius"/>
    </source>
</evidence>